<accession>A0AB36RJ30</accession>
<proteinExistence type="inferred from homology"/>
<dbReference type="RefSeq" id="WP_095555713.1">
    <property type="nucleotide sequence ID" value="NZ_NSGP01000021.1"/>
</dbReference>
<dbReference type="SUPFAM" id="SSF53756">
    <property type="entry name" value="UDP-Glycosyltransferase/glycogen phosphorylase"/>
    <property type="match status" value="1"/>
</dbReference>
<dbReference type="NCBIfam" id="TIGR00236">
    <property type="entry name" value="wecB"/>
    <property type="match status" value="1"/>
</dbReference>
<sequence>MTSQLSVEFKGLCGILKVDRLELNRKLLGLNMVFKNPKVMVIYGTRPEAIKLAPVIRRLKSYDDIDVAVVSTGQHEELLAPIVERFGIQADHQLPPMPAGRALNTLLSATINGIDSIYAAAEPDVVLVQGDTTTAFAAALAAFNRGVPVTHLEAGLRTGDIRAPFPEEANRRLISQITDLHCAPSADAAQNLLGEGVSKERVVITGNTVIDALHEVAEWDPNFADPRIQDLIEGQSKFVLVTAHRRENLDKLGQIASAIGELAESFPNVQFVIPLHANPRVKRAFEESLAETSNVLLIEALPYAEFTAVLRHSWLVITDSGGVQEEAPALGIPVLLMREKTERHEVLHTGAVRLVGTDTARIVDAVSRLLNNDEERKAMAIVSSPYGEGRASYRVADALHDLLLSNC</sequence>
<evidence type="ECO:0000313" key="7">
    <source>
        <dbReference type="Proteomes" id="UP000218041"/>
    </source>
</evidence>
<name>A0AB36RJ30_9CORY</name>
<gene>
    <name evidence="6" type="ORF">CKJ80_11180</name>
</gene>
<dbReference type="Pfam" id="PF02350">
    <property type="entry name" value="Epimerase_2"/>
    <property type="match status" value="1"/>
</dbReference>
<dbReference type="CDD" id="cd03786">
    <property type="entry name" value="GTB_UDP-GlcNAc_2-Epimerase"/>
    <property type="match status" value="1"/>
</dbReference>
<evidence type="ECO:0000256" key="3">
    <source>
        <dbReference type="ARBA" id="ARBA00038858"/>
    </source>
</evidence>
<evidence type="ECO:0000256" key="4">
    <source>
        <dbReference type="RuleBase" id="RU003513"/>
    </source>
</evidence>
<dbReference type="Gene3D" id="3.40.50.2000">
    <property type="entry name" value="Glycogen Phosphorylase B"/>
    <property type="match status" value="2"/>
</dbReference>
<protein>
    <recommendedName>
        <fullName evidence="3">UDP-N-acetylglucosamine 2-epimerase (non-hydrolyzing)</fullName>
        <ecNumber evidence="3">5.1.3.14</ecNumber>
    </recommendedName>
</protein>
<comment type="similarity">
    <text evidence="2 4">Belongs to the UDP-N-acetylglucosamine 2-epimerase family.</text>
</comment>
<organism evidence="6 7">
    <name type="scientific">Corynebacterium hadale</name>
    <dbReference type="NCBI Taxonomy" id="2026255"/>
    <lineage>
        <taxon>Bacteria</taxon>
        <taxon>Bacillati</taxon>
        <taxon>Actinomycetota</taxon>
        <taxon>Actinomycetes</taxon>
        <taxon>Mycobacteriales</taxon>
        <taxon>Corynebacteriaceae</taxon>
        <taxon>Corynebacterium</taxon>
    </lineage>
</organism>
<evidence type="ECO:0000313" key="6">
    <source>
        <dbReference type="EMBL" id="PAT09075.1"/>
    </source>
</evidence>
<dbReference type="AlphaFoldDB" id="A0AB36RJ30"/>
<dbReference type="EC" id="5.1.3.14" evidence="3"/>
<dbReference type="GO" id="GO:0008761">
    <property type="term" value="F:UDP-N-acetylglucosamine 2-epimerase activity"/>
    <property type="evidence" value="ECO:0007669"/>
    <property type="project" value="UniProtKB-EC"/>
</dbReference>
<dbReference type="PANTHER" id="PTHR43174:SF2">
    <property type="entry name" value="UDP-N-ACETYLGLUCOSAMINE 2-EPIMERASE"/>
    <property type="match status" value="1"/>
</dbReference>
<keyword evidence="1 4" id="KW-0413">Isomerase</keyword>
<comment type="caution">
    <text evidence="6">The sequence shown here is derived from an EMBL/GenBank/DDBJ whole genome shotgun (WGS) entry which is preliminary data.</text>
</comment>
<dbReference type="PANTHER" id="PTHR43174">
    <property type="entry name" value="UDP-N-ACETYLGLUCOSAMINE 2-EPIMERASE"/>
    <property type="match status" value="1"/>
</dbReference>
<evidence type="ECO:0000256" key="2">
    <source>
        <dbReference type="ARBA" id="ARBA00038209"/>
    </source>
</evidence>
<feature type="domain" description="UDP-N-acetylglucosamine 2-epimerase" evidence="5">
    <location>
        <begin position="58"/>
        <end position="399"/>
    </location>
</feature>
<dbReference type="InterPro" id="IPR003331">
    <property type="entry name" value="UDP_GlcNAc_Epimerase_2_dom"/>
</dbReference>
<reference evidence="6 7" key="1">
    <citation type="submission" date="2017-08" db="EMBL/GenBank/DDBJ databases">
        <title>Whole genome sequences of 6 clinical strains closest to Corynebacterium imitans.</title>
        <authorList>
            <person name="Bernier A.-M."/>
            <person name="Burdz T."/>
            <person name="Bernard K."/>
        </authorList>
    </citation>
    <scope>NUCLEOTIDE SEQUENCE [LARGE SCALE GENOMIC DNA]</scope>
    <source>
        <strain evidence="6 7">NML92-0415</strain>
    </source>
</reference>
<evidence type="ECO:0000259" key="5">
    <source>
        <dbReference type="Pfam" id="PF02350"/>
    </source>
</evidence>
<dbReference type="EMBL" id="NSGP01000021">
    <property type="protein sequence ID" value="PAT09075.1"/>
    <property type="molecule type" value="Genomic_DNA"/>
</dbReference>
<dbReference type="Proteomes" id="UP000218041">
    <property type="component" value="Unassembled WGS sequence"/>
</dbReference>
<dbReference type="InterPro" id="IPR029767">
    <property type="entry name" value="WecB-like"/>
</dbReference>
<evidence type="ECO:0000256" key="1">
    <source>
        <dbReference type="ARBA" id="ARBA00023235"/>
    </source>
</evidence>